<comment type="caution">
    <text evidence="1">The sequence shown here is derived from an EMBL/GenBank/DDBJ whole genome shotgun (WGS) entry which is preliminary data.</text>
</comment>
<protein>
    <submittedName>
        <fullName evidence="1">Uncharacterized protein</fullName>
    </submittedName>
</protein>
<dbReference type="EMBL" id="JAGMVJ010000010">
    <property type="protein sequence ID" value="KAH7087131.1"/>
    <property type="molecule type" value="Genomic_DNA"/>
</dbReference>
<reference evidence="1" key="1">
    <citation type="journal article" date="2021" name="Nat. Commun.">
        <title>Genetic determinants of endophytism in the Arabidopsis root mycobiome.</title>
        <authorList>
            <person name="Mesny F."/>
            <person name="Miyauchi S."/>
            <person name="Thiergart T."/>
            <person name="Pickel B."/>
            <person name="Atanasova L."/>
            <person name="Karlsson M."/>
            <person name="Huettel B."/>
            <person name="Barry K.W."/>
            <person name="Haridas S."/>
            <person name="Chen C."/>
            <person name="Bauer D."/>
            <person name="Andreopoulos W."/>
            <person name="Pangilinan J."/>
            <person name="LaButti K."/>
            <person name="Riley R."/>
            <person name="Lipzen A."/>
            <person name="Clum A."/>
            <person name="Drula E."/>
            <person name="Henrissat B."/>
            <person name="Kohler A."/>
            <person name="Grigoriev I.V."/>
            <person name="Martin F.M."/>
            <person name="Hacquard S."/>
        </authorList>
    </citation>
    <scope>NUCLEOTIDE SEQUENCE</scope>
    <source>
        <strain evidence="1">MPI-SDFR-AT-0120</strain>
    </source>
</reference>
<evidence type="ECO:0000313" key="1">
    <source>
        <dbReference type="EMBL" id="KAH7087131.1"/>
    </source>
</evidence>
<proteinExistence type="predicted"/>
<dbReference type="Proteomes" id="UP000813461">
    <property type="component" value="Unassembled WGS sequence"/>
</dbReference>
<dbReference type="AlphaFoldDB" id="A0A8K0VYG0"/>
<organism evidence="1 2">
    <name type="scientific">Paraphoma chrysanthemicola</name>
    <dbReference type="NCBI Taxonomy" id="798071"/>
    <lineage>
        <taxon>Eukaryota</taxon>
        <taxon>Fungi</taxon>
        <taxon>Dikarya</taxon>
        <taxon>Ascomycota</taxon>
        <taxon>Pezizomycotina</taxon>
        <taxon>Dothideomycetes</taxon>
        <taxon>Pleosporomycetidae</taxon>
        <taxon>Pleosporales</taxon>
        <taxon>Pleosporineae</taxon>
        <taxon>Phaeosphaeriaceae</taxon>
        <taxon>Paraphoma</taxon>
    </lineage>
</organism>
<sequence>MASLRPHGLCDRALLSSFCLDYTMAGKMSTSAIRLVGGFGHNPLTMLDGVQKQDLPDCTQVGLYALGLVLISYK</sequence>
<accession>A0A8K0VYG0</accession>
<evidence type="ECO:0000313" key="2">
    <source>
        <dbReference type="Proteomes" id="UP000813461"/>
    </source>
</evidence>
<keyword evidence="2" id="KW-1185">Reference proteome</keyword>
<gene>
    <name evidence="1" type="ORF">FB567DRAFT_570023</name>
</gene>
<name>A0A8K0VYG0_9PLEO</name>